<organism evidence="2 3">
    <name type="scientific">Nocardioides marmoriginsengisoli</name>
    <dbReference type="NCBI Taxonomy" id="661483"/>
    <lineage>
        <taxon>Bacteria</taxon>
        <taxon>Bacillati</taxon>
        <taxon>Actinomycetota</taxon>
        <taxon>Actinomycetes</taxon>
        <taxon>Propionibacteriales</taxon>
        <taxon>Nocardioidaceae</taxon>
        <taxon>Nocardioides</taxon>
    </lineage>
</organism>
<keyword evidence="3" id="KW-1185">Reference proteome</keyword>
<proteinExistence type="predicted"/>
<feature type="domain" description="Bacterial Ig-like" evidence="1">
    <location>
        <begin position="227"/>
        <end position="312"/>
    </location>
</feature>
<dbReference type="EMBL" id="RJSE01000007">
    <property type="protein sequence ID" value="RNL62920.1"/>
    <property type="molecule type" value="Genomic_DNA"/>
</dbReference>
<evidence type="ECO:0000313" key="3">
    <source>
        <dbReference type="Proteomes" id="UP000267128"/>
    </source>
</evidence>
<dbReference type="InterPro" id="IPR032109">
    <property type="entry name" value="Big_3_5"/>
</dbReference>
<dbReference type="Proteomes" id="UP000267128">
    <property type="component" value="Unassembled WGS sequence"/>
</dbReference>
<dbReference type="Pfam" id="PF16640">
    <property type="entry name" value="Big_3_5"/>
    <property type="match status" value="3"/>
</dbReference>
<name>A0A3N0CHI9_9ACTN</name>
<protein>
    <submittedName>
        <fullName evidence="2">Ig-like domain repeat protein</fullName>
    </submittedName>
</protein>
<sequence>MLRTRGGARSRARNSLRVVLTGALGLAVGGGLVATGAAVAADTNPFTLTMTSGSFQVNANPVDPLLKPTTITGDIDSVTGVITGGTFSAPPKTGTNQGATYALRYFSAQSGTGTGGVSSDGTVTYTDALTAEIHVTSPVDSMCTSTPINVVLKSKSAYDPAVGDIELEAKNSTIPNFHCTGGLAGAIEGPLNTQFSGSTNTISLNMHTNEVLPIPAPPANETSTVLTVSPDAPQLVGTAVTMTATVTSGDATATDAEGSVDFVANGTVLATKAVDAGVATFTTSDLQGMNNQLKAVYSGDLKYSGSTSPKVAYRLQPLPGISFNAPATVTPGNTLTGTLTLTNPAGGADWSNLFVSLGTVVPQGTSAPSGAGPAISYQAGDGSWCSQAYNSSSSYISVLLSRLGSATCDAPGSFALAAGQTLSVPIRLDYPAATQLGNRTLAVQLQTGTCDTTTTCTSAPGLSGTTGPKDTVTFAVVAPNGARYNPLLVLPGGPYTLARGISAAVPVFVRPDPASGVSAMNPTGTVTWAVNGEVYQTLPSGANATSAVPDTSARTGVAQLLTSKLTPGTYQVEVKYSGDSVYKPASGSFPVTITAAPPGDFYTCDYTATLTRVTYKVGAVVTAHATMPSVTTDGTLLPVEGGEVSITTGAGFTFSGTGAATMAVSPNPVGFALGSTPAVSSTFPNTSKVATWTNVSGSVVPSGEPGDQVKVAVNALDLKPTLAAMHCEPVDAAKPATFGTVTLAGARLSVDPAGPVSPGTLVKMSTDVSPVPANPGQVTFFDGDEEIGTATVNSTGTATISTAELAVGTHALRAVWNGGPVNASTETNTVELVVADPTTTTTISSSSSQVLSGPVTFTATVAGNPGNPGSPTGTVQFKSDGANLGSPVALTGGTATLTTSALTSGVHAVTAVYGGGGGFNASTSEPVKVLVGKATTVLTAADAATTTKGIILTVPSMKATLTGPVGPIAGKTITFKLGTGTPCTVKTDAQGVATCSASVSALQLLLGKTYTVSFAGDASATAATAKGALVS</sequence>
<feature type="domain" description="Bacterial Ig-like" evidence="1">
    <location>
        <begin position="755"/>
        <end position="833"/>
    </location>
</feature>
<evidence type="ECO:0000313" key="2">
    <source>
        <dbReference type="EMBL" id="RNL62920.1"/>
    </source>
</evidence>
<dbReference type="GO" id="GO:0005975">
    <property type="term" value="P:carbohydrate metabolic process"/>
    <property type="evidence" value="ECO:0007669"/>
    <property type="project" value="UniProtKB-ARBA"/>
</dbReference>
<feature type="domain" description="Bacterial Ig-like" evidence="1">
    <location>
        <begin position="844"/>
        <end position="931"/>
    </location>
</feature>
<dbReference type="AlphaFoldDB" id="A0A3N0CHI9"/>
<comment type="caution">
    <text evidence="2">The sequence shown here is derived from an EMBL/GenBank/DDBJ whole genome shotgun (WGS) entry which is preliminary data.</text>
</comment>
<gene>
    <name evidence="2" type="ORF">EFK50_14425</name>
</gene>
<reference evidence="2 3" key="1">
    <citation type="submission" date="2018-11" db="EMBL/GenBank/DDBJ databases">
        <authorList>
            <person name="Li F."/>
        </authorList>
    </citation>
    <scope>NUCLEOTIDE SEQUENCE [LARGE SCALE GENOMIC DNA]</scope>
    <source>
        <strain evidence="2 3">Gsoil 097</strain>
    </source>
</reference>
<accession>A0A3N0CHI9</accession>
<dbReference type="Gene3D" id="2.60.40.10">
    <property type="entry name" value="Immunoglobulins"/>
    <property type="match status" value="4"/>
</dbReference>
<evidence type="ECO:0000259" key="1">
    <source>
        <dbReference type="Pfam" id="PF16640"/>
    </source>
</evidence>
<dbReference type="InterPro" id="IPR013783">
    <property type="entry name" value="Ig-like_fold"/>
</dbReference>